<dbReference type="Gene3D" id="3.30.420.10">
    <property type="entry name" value="Ribonuclease H-like superfamily/Ribonuclease H"/>
    <property type="match status" value="1"/>
</dbReference>
<dbReference type="InterPro" id="IPR036397">
    <property type="entry name" value="RNaseH_sf"/>
</dbReference>
<evidence type="ECO:0000259" key="8">
    <source>
        <dbReference type="Pfam" id="PF03104"/>
    </source>
</evidence>
<dbReference type="PANTHER" id="PTHR10322:SF23">
    <property type="entry name" value="DNA POLYMERASE DELTA CATALYTIC SUBUNIT"/>
    <property type="match status" value="1"/>
</dbReference>
<dbReference type="EMBL" id="MK241545">
    <property type="protein sequence ID" value="QDF63656.1"/>
    <property type="molecule type" value="Genomic_DNA"/>
</dbReference>
<organism evidence="9">
    <name type="scientific">Oryctes rhinoceros nudivirus</name>
    <dbReference type="NCBI Taxonomy" id="92521"/>
    <lineage>
        <taxon>Viruses</taxon>
        <taxon>Viruses incertae sedis</taxon>
        <taxon>Naldaviricetes</taxon>
        <taxon>Lefavirales</taxon>
        <taxon>Nudiviridae</taxon>
        <taxon>Alphanudivirus</taxon>
        <taxon>Alphanudivirus oryrhinocerotis</taxon>
    </lineage>
</organism>
<name>A0A4Y6I239_9VIRU</name>
<dbReference type="InterPro" id="IPR006133">
    <property type="entry name" value="DNA-dir_DNA_pol_B_exonuc"/>
</dbReference>
<dbReference type="PANTHER" id="PTHR10322">
    <property type="entry name" value="DNA POLYMERASE CATALYTIC SUBUNIT"/>
    <property type="match status" value="1"/>
</dbReference>
<comment type="similarity">
    <text evidence="1 7">Belongs to the DNA polymerase type-B family.</text>
</comment>
<dbReference type="InterPro" id="IPR012337">
    <property type="entry name" value="RNaseH-like_sf"/>
</dbReference>
<evidence type="ECO:0000256" key="3">
    <source>
        <dbReference type="ARBA" id="ARBA00022695"/>
    </source>
</evidence>
<dbReference type="InterPro" id="IPR023211">
    <property type="entry name" value="DNA_pol_palm_dom_sf"/>
</dbReference>
<reference evidence="9" key="1">
    <citation type="journal article" date="2020" name="Biodiversitas">
        <title>Genetic variability of Indonesian Oryctes rhinoceros nudivirus (OrNV) as genus of Alphanudivirus.</title>
        <authorList>
            <person name="Rahayuwati S."/>
            <person name="Kusumah Y.M."/>
            <person name="Prawirosukarto S."/>
            <person name="Dadang"/>
            <person name="Santoso T."/>
        </authorList>
    </citation>
    <scope>NUCLEOTIDE SEQUENCE</scope>
    <source>
        <strain evidence="9">Kalteng01</strain>
    </source>
</reference>
<keyword evidence="3 7" id="KW-0548">Nucleotidyltransferase</keyword>
<dbReference type="InterPro" id="IPR017964">
    <property type="entry name" value="DNA-dir_DNA_pol_B_CS"/>
</dbReference>
<dbReference type="InterPro" id="IPR050240">
    <property type="entry name" value="DNA_pol_type-B"/>
</dbReference>
<dbReference type="GO" id="GO:0003887">
    <property type="term" value="F:DNA-directed DNA polymerase activity"/>
    <property type="evidence" value="ECO:0007669"/>
    <property type="project" value="UniProtKB-KW"/>
</dbReference>
<evidence type="ECO:0000256" key="4">
    <source>
        <dbReference type="ARBA" id="ARBA00022932"/>
    </source>
</evidence>
<dbReference type="SUPFAM" id="SSF56672">
    <property type="entry name" value="DNA/RNA polymerases"/>
    <property type="match status" value="2"/>
</dbReference>
<sequence length="1282" mass="146246">MYRGNKEYFALKRQLVLEAKEKLNQLPVERSIGFNSANPLPKGLTFVYEWCDNGNEILGYGCNSDGDACCICPQIVPGLFVISCDPTILRQICALYGYEIKVYDIEYDTNNFAAWELLTDYNVCRPGNLVKIITHTVSNAERLYNKFKYNHSSYKYVGVSQYFNIVTQIMFEMIIMKNSARYVNKEPMDYSVPKTTMAWFDEYLNVYPKYADPKVPIITFDIETVSSDPHRVPTGDDKDDILFTVSIHHTHTNVLYTLIYMPLKMRASDMVRCIRDDGYDVIPDKSVDASKCSNVLECFKDERSLLVRTMDLLTLKPKLHILFGYNSIGYDIKYLLMRCAFYRIRVDRFIWREGYSFGCEQMHLDLFRIIVMRYRFKSYKLDDVSREILKDSKTGVSAVNLRYTFFRMMKYGRYFKTDESSAKIPSIKDTLEYNNADTLLVSKLESRTKCIPFIISRAMDCQVPLTSMNTNYNKMQFKLWSECFVVGISLRIFMATFKQPNAALKLPIASAYSTNDMIDVNVSLTDKLNSTSSDVDFSSNGHGDLSESTYARYSSKKSQFPGGANFCLGEKNVDNVQMYDYVTAYPILMDRKNISDETTTVLAASILLMLYPKIQHKETFKVYDYMAHNGSTKSETIILYYQYIYDGLYCGGEFAFTVEELKKRQDSPVIVIWEGRRGILSRIIAHFSAVRAATKLKRKALDEVYDILIEKKNELATKQILMEEYNQQQLDLEVGGGDDIGCDVTDGTFGFDDDDGDDDAVDGCSSSNIDDVIWDGGDDAFGFEDDDDDDEIGEVGKSSDVESGDVDDGACIFGIEDDDDDGSTLENDAVSADVFGVEDFCCDEVEAAFGSDDCDDDMEVNSCNFGFEDDANVGEDVCDFGFDDCPDEMDDNTTVDDIVAVPNQSVTQVFENQPPLVTRFIQTFGNLCSINESELETESDPMSIISELAEIIALERNNTANSYDLQKSIVSSIYGCIGKMIVVVAAVITSMTRSTLLASAQYCRSLGCNILYIDTDSIMITGYNGDLSAELNRRFPFMEMEMKLARKCMFVKRKTYYKVEDGNFKYGQNVNGPSAWRECVEYFYNRNTITTNPDIYQAFFEFFMSIYKKLQSFDAVTPEFLQYFTQTIKTKDEYKTMTVAKRFKLYMAEKYPALAGASKHSIYYYLDNSVLIPCLRPELDITSKDDLRFVNLFKYYQNMYTTIFNLIKFHIKKNNEPYNITLSSKYILLLMLKGFLDAYEATFLTHAVTCKSDVCNNISLSSDADQIFTEPIHTEVLNSDPE</sequence>
<evidence type="ECO:0000256" key="6">
    <source>
        <dbReference type="ARBA" id="ARBA00049244"/>
    </source>
</evidence>
<dbReference type="InterPro" id="IPR006172">
    <property type="entry name" value="DNA-dir_DNA_pol_B"/>
</dbReference>
<evidence type="ECO:0000256" key="2">
    <source>
        <dbReference type="ARBA" id="ARBA00022679"/>
    </source>
</evidence>
<protein>
    <recommendedName>
        <fullName evidence="7">DNA polymerase</fullName>
        <ecNumber evidence="7">2.7.7.7</ecNumber>
    </recommendedName>
</protein>
<evidence type="ECO:0000313" key="9">
    <source>
        <dbReference type="EMBL" id="QDF63656.1"/>
    </source>
</evidence>
<dbReference type="InterPro" id="IPR043502">
    <property type="entry name" value="DNA/RNA_pol_sf"/>
</dbReference>
<dbReference type="Pfam" id="PF03104">
    <property type="entry name" value="DNA_pol_B_exo1"/>
    <property type="match status" value="1"/>
</dbReference>
<keyword evidence="7" id="KW-0235">DNA replication</keyword>
<dbReference type="Gene3D" id="3.90.1600.10">
    <property type="entry name" value="Palm domain of DNA polymerase"/>
    <property type="match status" value="1"/>
</dbReference>
<dbReference type="SUPFAM" id="SSF53098">
    <property type="entry name" value="Ribonuclease H-like"/>
    <property type="match status" value="1"/>
</dbReference>
<dbReference type="GO" id="GO:0003677">
    <property type="term" value="F:DNA binding"/>
    <property type="evidence" value="ECO:0007669"/>
    <property type="project" value="UniProtKB-KW"/>
</dbReference>
<proteinExistence type="inferred from homology"/>
<dbReference type="GO" id="GO:0006261">
    <property type="term" value="P:DNA-templated DNA replication"/>
    <property type="evidence" value="ECO:0007669"/>
    <property type="project" value="TreeGrafter"/>
</dbReference>
<keyword evidence="7" id="KW-0238">DNA-binding</keyword>
<keyword evidence="2 7" id="KW-0808">Transferase</keyword>
<dbReference type="SMART" id="SM00486">
    <property type="entry name" value="POLBc"/>
    <property type="match status" value="1"/>
</dbReference>
<dbReference type="EC" id="2.7.7.7" evidence="7"/>
<keyword evidence="5" id="KW-1194">Viral DNA replication</keyword>
<feature type="domain" description="DNA-directed DNA polymerase family B exonuclease" evidence="8">
    <location>
        <begin position="209"/>
        <end position="384"/>
    </location>
</feature>
<evidence type="ECO:0000256" key="5">
    <source>
        <dbReference type="ARBA" id="ARBA00023109"/>
    </source>
</evidence>
<evidence type="ECO:0000256" key="7">
    <source>
        <dbReference type="RuleBase" id="RU000442"/>
    </source>
</evidence>
<evidence type="ECO:0000256" key="1">
    <source>
        <dbReference type="ARBA" id="ARBA00005755"/>
    </source>
</evidence>
<comment type="catalytic activity">
    <reaction evidence="6 7">
        <text>DNA(n) + a 2'-deoxyribonucleoside 5'-triphosphate = DNA(n+1) + diphosphate</text>
        <dbReference type="Rhea" id="RHEA:22508"/>
        <dbReference type="Rhea" id="RHEA-COMP:17339"/>
        <dbReference type="Rhea" id="RHEA-COMP:17340"/>
        <dbReference type="ChEBI" id="CHEBI:33019"/>
        <dbReference type="ChEBI" id="CHEBI:61560"/>
        <dbReference type="ChEBI" id="CHEBI:173112"/>
        <dbReference type="EC" id="2.7.7.7"/>
    </reaction>
</comment>
<dbReference type="PROSITE" id="PS00116">
    <property type="entry name" value="DNA_POLYMERASE_B"/>
    <property type="match status" value="1"/>
</dbReference>
<accession>A0A4Y6I239</accession>
<dbReference type="GO" id="GO:0039693">
    <property type="term" value="P:viral DNA genome replication"/>
    <property type="evidence" value="ECO:0007669"/>
    <property type="project" value="UniProtKB-KW"/>
</dbReference>
<dbReference type="GO" id="GO:0000166">
    <property type="term" value="F:nucleotide binding"/>
    <property type="evidence" value="ECO:0007669"/>
    <property type="project" value="InterPro"/>
</dbReference>
<keyword evidence="4 7" id="KW-0239">DNA-directed DNA polymerase</keyword>